<reference evidence="1 2" key="1">
    <citation type="journal article" date="2011" name="Science">
        <title>The Selaginella genome identifies genetic changes associated with the evolution of vascular plants.</title>
        <authorList>
            <person name="Banks J.A."/>
            <person name="Nishiyama T."/>
            <person name="Hasebe M."/>
            <person name="Bowman J.L."/>
            <person name="Gribskov M."/>
            <person name="dePamphilis C."/>
            <person name="Albert V.A."/>
            <person name="Aono N."/>
            <person name="Aoyama T."/>
            <person name="Ambrose B.A."/>
            <person name="Ashton N.W."/>
            <person name="Axtell M.J."/>
            <person name="Barker E."/>
            <person name="Barker M.S."/>
            <person name="Bennetzen J.L."/>
            <person name="Bonawitz N.D."/>
            <person name="Chapple C."/>
            <person name="Cheng C."/>
            <person name="Correa L.G."/>
            <person name="Dacre M."/>
            <person name="DeBarry J."/>
            <person name="Dreyer I."/>
            <person name="Elias M."/>
            <person name="Engstrom E.M."/>
            <person name="Estelle M."/>
            <person name="Feng L."/>
            <person name="Finet C."/>
            <person name="Floyd S.K."/>
            <person name="Frommer W.B."/>
            <person name="Fujita T."/>
            <person name="Gramzow L."/>
            <person name="Gutensohn M."/>
            <person name="Harholt J."/>
            <person name="Hattori M."/>
            <person name="Heyl A."/>
            <person name="Hirai T."/>
            <person name="Hiwatashi Y."/>
            <person name="Ishikawa M."/>
            <person name="Iwata M."/>
            <person name="Karol K.G."/>
            <person name="Koehler B."/>
            <person name="Kolukisaoglu U."/>
            <person name="Kubo M."/>
            <person name="Kurata T."/>
            <person name="Lalonde S."/>
            <person name="Li K."/>
            <person name="Li Y."/>
            <person name="Litt A."/>
            <person name="Lyons E."/>
            <person name="Manning G."/>
            <person name="Maruyama T."/>
            <person name="Michael T.P."/>
            <person name="Mikami K."/>
            <person name="Miyazaki S."/>
            <person name="Morinaga S."/>
            <person name="Murata T."/>
            <person name="Mueller-Roeber B."/>
            <person name="Nelson D.R."/>
            <person name="Obara M."/>
            <person name="Oguri Y."/>
            <person name="Olmstead R.G."/>
            <person name="Onodera N."/>
            <person name="Petersen B.L."/>
            <person name="Pils B."/>
            <person name="Prigge M."/>
            <person name="Rensing S.A."/>
            <person name="Riano-Pachon D.M."/>
            <person name="Roberts A.W."/>
            <person name="Sato Y."/>
            <person name="Scheller H.V."/>
            <person name="Schulz B."/>
            <person name="Schulz C."/>
            <person name="Shakirov E.V."/>
            <person name="Shibagaki N."/>
            <person name="Shinohara N."/>
            <person name="Shippen D.E."/>
            <person name="Soerensen I."/>
            <person name="Sotooka R."/>
            <person name="Sugimoto N."/>
            <person name="Sugita M."/>
            <person name="Sumikawa N."/>
            <person name="Tanurdzic M."/>
            <person name="Theissen G."/>
            <person name="Ulvskov P."/>
            <person name="Wakazuki S."/>
            <person name="Weng J.K."/>
            <person name="Willats W.W."/>
            <person name="Wipf D."/>
            <person name="Wolf P.G."/>
            <person name="Yang L."/>
            <person name="Zimmer A.D."/>
            <person name="Zhu Q."/>
            <person name="Mitros T."/>
            <person name="Hellsten U."/>
            <person name="Loque D."/>
            <person name="Otillar R."/>
            <person name="Salamov A."/>
            <person name="Schmutz J."/>
            <person name="Shapiro H."/>
            <person name="Lindquist E."/>
            <person name="Lucas S."/>
            <person name="Rokhsar D."/>
            <person name="Grigoriev I.V."/>
        </authorList>
    </citation>
    <scope>NUCLEOTIDE SEQUENCE [LARGE SCALE GENOMIC DNA]</scope>
</reference>
<name>D8S3N6_SELML</name>
<dbReference type="AlphaFoldDB" id="D8S3N6"/>
<gene>
    <name evidence="1" type="ORF">SELMODRAFT_17165</name>
</gene>
<dbReference type="Proteomes" id="UP000001514">
    <property type="component" value="Unassembled WGS sequence"/>
</dbReference>
<dbReference type="Gramene" id="EFJ21137">
    <property type="protein sequence ID" value="EFJ21137"/>
    <property type="gene ID" value="SELMODRAFT_17165"/>
</dbReference>
<evidence type="ECO:0000313" key="2">
    <source>
        <dbReference type="Proteomes" id="UP000001514"/>
    </source>
</evidence>
<dbReference type="HOGENOM" id="CLU_2565284_0_0_1"/>
<keyword evidence="2" id="KW-1185">Reference proteome</keyword>
<dbReference type="InParanoid" id="D8S3N6"/>
<feature type="non-terminal residue" evidence="1">
    <location>
        <position position="1"/>
    </location>
</feature>
<evidence type="ECO:0008006" key="3">
    <source>
        <dbReference type="Google" id="ProtNLM"/>
    </source>
</evidence>
<feature type="non-terminal residue" evidence="1">
    <location>
        <position position="82"/>
    </location>
</feature>
<evidence type="ECO:0000313" key="1">
    <source>
        <dbReference type="EMBL" id="EFJ21137.1"/>
    </source>
</evidence>
<dbReference type="KEGG" id="smo:SELMODRAFT_17165"/>
<proteinExistence type="predicted"/>
<organism evidence="2">
    <name type="scientific">Selaginella moellendorffii</name>
    <name type="common">Spikemoss</name>
    <dbReference type="NCBI Taxonomy" id="88036"/>
    <lineage>
        <taxon>Eukaryota</taxon>
        <taxon>Viridiplantae</taxon>
        <taxon>Streptophyta</taxon>
        <taxon>Embryophyta</taxon>
        <taxon>Tracheophyta</taxon>
        <taxon>Lycopodiopsida</taxon>
        <taxon>Selaginellales</taxon>
        <taxon>Selaginellaceae</taxon>
        <taxon>Selaginella</taxon>
    </lineage>
</organism>
<protein>
    <recommendedName>
        <fullName evidence="3">GAG-pre-integrase domain-containing protein</fullName>
    </recommendedName>
</protein>
<sequence>HVRLSHFHLEAIKHISKVVESFSFGIHPHHNCETCALGKLHYLLFLHFSHTSTVSLEFVHSDIISLFSVTLNRSRYYILFIE</sequence>
<accession>D8S3N6</accession>
<dbReference type="EMBL" id="GL377600">
    <property type="protein sequence ID" value="EFJ21137.1"/>
    <property type="molecule type" value="Genomic_DNA"/>
</dbReference>